<keyword evidence="10 14" id="KW-1133">Transmembrane helix</keyword>
<evidence type="ECO:0000256" key="14">
    <source>
        <dbReference type="SAM" id="Phobius"/>
    </source>
</evidence>
<dbReference type="PANTHER" id="PTHR23061:SF12">
    <property type="entry name" value="DNA POLYMERASE ALPHA SUBUNIT B"/>
    <property type="match status" value="1"/>
</dbReference>
<comment type="caution">
    <text evidence="19">The sequence shown here is derived from an EMBL/GenBank/DDBJ whole genome shotgun (WGS) entry which is preliminary data.</text>
</comment>
<evidence type="ECO:0000313" key="20">
    <source>
        <dbReference type="Proteomes" id="UP001374584"/>
    </source>
</evidence>
<feature type="transmembrane region" description="Helical" evidence="14">
    <location>
        <begin position="407"/>
        <end position="428"/>
    </location>
</feature>
<evidence type="ECO:0000256" key="2">
    <source>
        <dbReference type="ARBA" id="ARBA00004651"/>
    </source>
</evidence>
<keyword evidence="12" id="KW-0539">Nucleus</keyword>
<accession>A0AAN9RS01</accession>
<comment type="similarity">
    <text evidence="13">Belongs to the amino acid/polyamine transporter 2 family. Amino acid/auxin permease (AAAP) (TC 2.A.18.2) subfamily.</text>
</comment>
<dbReference type="Gene3D" id="1.10.8.530">
    <property type="entry name" value="DNA polymerase alpha-primase, subunit B, N-terminal domain"/>
    <property type="match status" value="1"/>
</dbReference>
<evidence type="ECO:0000259" key="18">
    <source>
        <dbReference type="Pfam" id="PF22062"/>
    </source>
</evidence>
<name>A0AAN9RS01_PHACN</name>
<evidence type="ECO:0000256" key="9">
    <source>
        <dbReference type="ARBA" id="ARBA00022970"/>
    </source>
</evidence>
<feature type="transmembrane region" description="Helical" evidence="14">
    <location>
        <begin position="350"/>
        <end position="370"/>
    </location>
</feature>
<organism evidence="19 20">
    <name type="scientific">Phaseolus coccineus</name>
    <name type="common">Scarlet runner bean</name>
    <name type="synonym">Phaseolus multiflorus</name>
    <dbReference type="NCBI Taxonomy" id="3886"/>
    <lineage>
        <taxon>Eukaryota</taxon>
        <taxon>Viridiplantae</taxon>
        <taxon>Streptophyta</taxon>
        <taxon>Embryophyta</taxon>
        <taxon>Tracheophyta</taxon>
        <taxon>Spermatophyta</taxon>
        <taxon>Magnoliopsida</taxon>
        <taxon>eudicotyledons</taxon>
        <taxon>Gunneridae</taxon>
        <taxon>Pentapetalae</taxon>
        <taxon>rosids</taxon>
        <taxon>fabids</taxon>
        <taxon>Fabales</taxon>
        <taxon>Fabaceae</taxon>
        <taxon>Papilionoideae</taxon>
        <taxon>50 kb inversion clade</taxon>
        <taxon>NPAAA clade</taxon>
        <taxon>indigoferoid/millettioid clade</taxon>
        <taxon>Phaseoleae</taxon>
        <taxon>Phaseolus</taxon>
    </lineage>
</organism>
<evidence type="ECO:0000256" key="5">
    <source>
        <dbReference type="ARBA" id="ARBA00022448"/>
    </source>
</evidence>
<evidence type="ECO:0000259" key="15">
    <source>
        <dbReference type="Pfam" id="PF01490"/>
    </source>
</evidence>
<feature type="transmembrane region" description="Helical" evidence="14">
    <location>
        <begin position="307"/>
        <end position="329"/>
    </location>
</feature>
<dbReference type="Pfam" id="PF01490">
    <property type="entry name" value="Aa_trans"/>
    <property type="match status" value="1"/>
</dbReference>
<evidence type="ECO:0000256" key="6">
    <source>
        <dbReference type="ARBA" id="ARBA00022475"/>
    </source>
</evidence>
<feature type="transmembrane region" description="Helical" evidence="14">
    <location>
        <begin position="266"/>
        <end position="287"/>
    </location>
</feature>
<dbReference type="Pfam" id="PF04042">
    <property type="entry name" value="DNA_pol_E_B"/>
    <property type="match status" value="1"/>
</dbReference>
<comment type="similarity">
    <text evidence="3">Belongs to the DNA polymerase alpha subunit B family.</text>
</comment>
<dbReference type="GO" id="GO:0006270">
    <property type="term" value="P:DNA replication initiation"/>
    <property type="evidence" value="ECO:0007669"/>
    <property type="project" value="TreeGrafter"/>
</dbReference>
<keyword evidence="8" id="KW-0235">DNA replication</keyword>
<evidence type="ECO:0000259" key="17">
    <source>
        <dbReference type="Pfam" id="PF08418"/>
    </source>
</evidence>
<sequence>MSHSEENSVDVVAAAARQKKIDDWLPVTASRNGKWWYSTFHNLTAMVGAGVLTLPFAMSNMGWGPGATVLFLSWIITLYTLWQMVEMHEMVPGKRFDRYHELGQHAFGDKLGLWIVIPQQIIVEIGTCIVYTVTGGKSLKKVHDTICPDCKDIRTSYWIVIFASVNLVLAQCPNFNSISVISFGAAAMSLMYSTISWCAAINKGTEPDVNYGLRATNSTDAVFNFLSALGDVAFAYAGHNVVLEIQATMPSTPEIPSKKPMWRGVILAYIGVAFCYLPVAFIGYYIFGNSVDDNILITLQRPSWLIATANFFVFLHVVGGYQVFAMPVFDMIETYMVTKLNFSPSTVLRVTTRSIYVALTMLIAICIPFFGSLLGFLGGFASAPTSYFLPCIIWLRLIKPKRYGLSWTINWICIFLGVLLMILSPIAAMRNIIMSAKDYNERNPRERERAMEEEIKSEFKRSGFDIEDEEEILSKCVTFCINYSLTPSDLVSSWEVHYLNRQLNEPIVESAEIDGFLLHLQNQKKEDIIKEKEESGLHMYTIGDVEMLLNNDDDTKDNTPGTPINHHHDIFSPTDTTSLMYENVLSSGKASKSKLITPFSKRTARFAVKFSINTLPSVENGKQELNHEDTENDEDDVVRRVPQRERCSLVIHGSGLKPGCRFMYDRTEDRLNAIENRIRKHTRAFVASGLYEEPTDPTSASQRSIFAVGMICCDAEGRLNEKSVMLQSSIEHSGGECVRLDLQRLNHYSIFPGQVVGIGGHNPSGHCFIASKLVDSIPTSVADENLNPSKKQAIDKENQSTDTLCKQRELSMIIAAGPFTTADNLLFEPLTELLQYAKRRPPQLLVLLGPFVDSEHPDLKKGTVDRTFDEIFHFEILRKLEDYVEHVGSGTRVLLVPSIRDANHDFVFPQPALEINLSDFKSQIVSLANPGIFEANEVKVGCCTVDVLKQTSGEEISRTAADGKPMDRMSRLANHILNQQSFYPLYPPAESVPLDFSLAPEALQLSLVPDILILPSDIKYFVKVLSSESEGINNSKCIAVNPGRLAKGEGGGTFVELDYGGGSDQINASIVGI</sequence>
<keyword evidence="6" id="KW-1003">Cell membrane</keyword>
<evidence type="ECO:0000256" key="11">
    <source>
        <dbReference type="ARBA" id="ARBA00023136"/>
    </source>
</evidence>
<keyword evidence="5" id="KW-0813">Transport</keyword>
<dbReference type="Pfam" id="PF08418">
    <property type="entry name" value="Pol_alpha_B_N"/>
    <property type="match status" value="1"/>
</dbReference>
<comment type="subcellular location">
    <subcellularLocation>
        <location evidence="2">Cell membrane</location>
        <topology evidence="2">Multi-pass membrane protein</topology>
    </subcellularLocation>
    <subcellularLocation>
        <location evidence="1">Nucleus</location>
    </subcellularLocation>
</comment>
<keyword evidence="9" id="KW-0029">Amino-acid transport</keyword>
<dbReference type="GO" id="GO:0015171">
    <property type="term" value="F:amino acid transmembrane transporter activity"/>
    <property type="evidence" value="ECO:0007669"/>
    <property type="project" value="UniProtKB-ARBA"/>
</dbReference>
<dbReference type="PANTHER" id="PTHR23061">
    <property type="entry name" value="DNA POLYMERASE 2 ALPHA 70 KDA SUBUNIT"/>
    <property type="match status" value="1"/>
</dbReference>
<dbReference type="AlphaFoldDB" id="A0AAN9RS01"/>
<proteinExistence type="inferred from homology"/>
<keyword evidence="20" id="KW-1185">Reference proteome</keyword>
<keyword evidence="7 14" id="KW-0812">Transmembrane</keyword>
<feature type="domain" description="DNA polymerase alpha/delta/epsilon subunit B" evidence="16">
    <location>
        <begin position="813"/>
        <end position="1023"/>
    </location>
</feature>
<dbReference type="InterPro" id="IPR043034">
    <property type="entry name" value="DNA_pol_alpha_B_N_sf"/>
</dbReference>
<evidence type="ECO:0000259" key="16">
    <source>
        <dbReference type="Pfam" id="PF04042"/>
    </source>
</evidence>
<gene>
    <name evidence="19" type="ORF">VNO80_05011</name>
</gene>
<dbReference type="FunFam" id="1.10.8.530:FF:000002">
    <property type="entry name" value="DNA polymerase alpha subunit B"/>
    <property type="match status" value="1"/>
</dbReference>
<feature type="transmembrane region" description="Helical" evidence="14">
    <location>
        <begin position="155"/>
        <end position="172"/>
    </location>
</feature>
<reference evidence="19 20" key="1">
    <citation type="submission" date="2024-01" db="EMBL/GenBank/DDBJ databases">
        <title>The genomes of 5 underutilized Papilionoideae crops provide insights into root nodulation and disease resistanc.</title>
        <authorList>
            <person name="Jiang F."/>
        </authorList>
    </citation>
    <scope>NUCLEOTIDE SEQUENCE [LARGE SCALE GENOMIC DNA]</scope>
    <source>
        <strain evidence="19">JINMINGXINNONG_FW02</strain>
        <tissue evidence="19">Leaves</tissue>
    </source>
</reference>
<dbReference type="GO" id="GO:0003677">
    <property type="term" value="F:DNA binding"/>
    <property type="evidence" value="ECO:0007669"/>
    <property type="project" value="InterPro"/>
</dbReference>
<evidence type="ECO:0000256" key="8">
    <source>
        <dbReference type="ARBA" id="ARBA00022705"/>
    </source>
</evidence>
<feature type="transmembrane region" description="Helical" evidence="14">
    <location>
        <begin position="35"/>
        <end position="56"/>
    </location>
</feature>
<dbReference type="InterPro" id="IPR013627">
    <property type="entry name" value="Pol_alpha_B_N"/>
</dbReference>
<dbReference type="EMBL" id="JAYMYR010000002">
    <property type="protein sequence ID" value="KAK7379548.1"/>
    <property type="molecule type" value="Genomic_DNA"/>
</dbReference>
<dbReference type="FunFam" id="1.20.1740.10:FF:000033">
    <property type="entry name" value="Lysine histidine transporter 1"/>
    <property type="match status" value="1"/>
</dbReference>
<evidence type="ECO:0000256" key="1">
    <source>
        <dbReference type="ARBA" id="ARBA00004123"/>
    </source>
</evidence>
<evidence type="ECO:0000256" key="7">
    <source>
        <dbReference type="ARBA" id="ARBA00022692"/>
    </source>
</evidence>
<dbReference type="GO" id="GO:0005886">
    <property type="term" value="C:plasma membrane"/>
    <property type="evidence" value="ECO:0007669"/>
    <property type="project" value="UniProtKB-SubCell"/>
</dbReference>
<protein>
    <recommendedName>
        <fullName evidence="4">DNA polymerase alpha subunit B</fullName>
    </recommendedName>
</protein>
<feature type="transmembrane region" description="Helical" evidence="14">
    <location>
        <begin position="111"/>
        <end position="134"/>
    </location>
</feature>
<dbReference type="GO" id="GO:0005658">
    <property type="term" value="C:alpha DNA polymerase:primase complex"/>
    <property type="evidence" value="ECO:0007669"/>
    <property type="project" value="TreeGrafter"/>
</dbReference>
<dbReference type="InterPro" id="IPR013057">
    <property type="entry name" value="AA_transpt_TM"/>
</dbReference>
<dbReference type="FunFam" id="3.60.21.60:FF:000004">
    <property type="entry name" value="DNA polymerase alpha subunit B"/>
    <property type="match status" value="1"/>
</dbReference>
<keyword evidence="11 14" id="KW-0472">Membrane</keyword>
<dbReference type="InterPro" id="IPR016722">
    <property type="entry name" value="DNA_pol_alpha_bsu"/>
</dbReference>
<evidence type="ECO:0000256" key="12">
    <source>
        <dbReference type="ARBA" id="ARBA00023242"/>
    </source>
</evidence>
<feature type="domain" description="DNA polymerase alpha subunit B N-terminal" evidence="17">
    <location>
        <begin position="453"/>
        <end position="494"/>
    </location>
</feature>
<evidence type="ECO:0000256" key="4">
    <source>
        <dbReference type="ARBA" id="ARBA00018596"/>
    </source>
</evidence>
<dbReference type="InterPro" id="IPR054300">
    <property type="entry name" value="OB_DPOA2"/>
</dbReference>
<feature type="transmembrane region" description="Helical" evidence="14">
    <location>
        <begin position="63"/>
        <end position="82"/>
    </location>
</feature>
<evidence type="ECO:0000313" key="19">
    <source>
        <dbReference type="EMBL" id="KAK7379548.1"/>
    </source>
</evidence>
<feature type="domain" description="Amino acid transporter transmembrane" evidence="15">
    <location>
        <begin position="32"/>
        <end position="428"/>
    </location>
</feature>
<dbReference type="Pfam" id="PF22062">
    <property type="entry name" value="OB_DPOA2"/>
    <property type="match status" value="1"/>
</dbReference>
<evidence type="ECO:0000256" key="10">
    <source>
        <dbReference type="ARBA" id="ARBA00022989"/>
    </source>
</evidence>
<dbReference type="Proteomes" id="UP001374584">
    <property type="component" value="Unassembled WGS sequence"/>
</dbReference>
<feature type="transmembrane region" description="Helical" evidence="14">
    <location>
        <begin position="178"/>
        <end position="200"/>
    </location>
</feature>
<evidence type="ECO:0000256" key="3">
    <source>
        <dbReference type="ARBA" id="ARBA00007299"/>
    </source>
</evidence>
<evidence type="ECO:0000256" key="13">
    <source>
        <dbReference type="ARBA" id="ARBA00061463"/>
    </source>
</evidence>
<feature type="domain" description="DNA polymerase alpha subunit B OB" evidence="18">
    <location>
        <begin position="692"/>
        <end position="774"/>
    </location>
</feature>
<dbReference type="Gene3D" id="3.60.21.60">
    <property type="match status" value="2"/>
</dbReference>
<dbReference type="InterPro" id="IPR007185">
    <property type="entry name" value="DNA_pol_a/d/e_bsu"/>
</dbReference>
<feature type="transmembrane region" description="Helical" evidence="14">
    <location>
        <begin position="376"/>
        <end position="395"/>
    </location>
</feature>